<comment type="caution">
    <text evidence="2">The sequence shown here is derived from an EMBL/GenBank/DDBJ whole genome shotgun (WGS) entry which is preliminary data.</text>
</comment>
<dbReference type="InterPro" id="IPR009057">
    <property type="entry name" value="Homeodomain-like_sf"/>
</dbReference>
<dbReference type="EMBL" id="QWEY01000008">
    <property type="protein sequence ID" value="RGP36371.1"/>
    <property type="molecule type" value="Genomic_DNA"/>
</dbReference>
<reference evidence="2 3" key="1">
    <citation type="submission" date="2018-08" db="EMBL/GenBank/DDBJ databases">
        <title>Flavobacterium tibetense sp. nov., isolated from a wetland YonghuCo on Tibetan Plateau.</title>
        <authorList>
            <person name="Phurbu D."/>
            <person name="Lu H."/>
            <person name="Xing P."/>
        </authorList>
    </citation>
    <scope>NUCLEOTIDE SEQUENCE [LARGE SCALE GENOMIC DNA]</scope>
    <source>
        <strain evidence="2 3">DJC</strain>
    </source>
</reference>
<protein>
    <submittedName>
        <fullName evidence="2">TetR family transcriptional regulator</fullName>
    </submittedName>
</protein>
<feature type="domain" description="Tetracyclin repressor-like C-terminal" evidence="1">
    <location>
        <begin position="54"/>
        <end position="154"/>
    </location>
</feature>
<dbReference type="InterPro" id="IPR041478">
    <property type="entry name" value="TetR_C_27"/>
</dbReference>
<dbReference type="AlphaFoldDB" id="A0A411YZX4"/>
<dbReference type="Gene3D" id="1.10.357.10">
    <property type="entry name" value="Tetracycline Repressor, domain 2"/>
    <property type="match status" value="1"/>
</dbReference>
<dbReference type="Proteomes" id="UP000284547">
    <property type="component" value="Unassembled WGS sequence"/>
</dbReference>
<keyword evidence="3" id="KW-1185">Reference proteome</keyword>
<accession>A0A411YZX4</accession>
<sequence>MDGEILADQSQHLSHSAIYRHFRSKADIFDALAARTMDEEAELAARFVIADGSAGDRLRGLVLALHRSKRAKLGDDPEIHGLYRRIVTERPDLVADYARRMTELVRQVLNDGVSRGEFLVPDLDAAAGVVRDAVTVFIHPAHVEQAVLAGLDMEPRLQAVMDALVVAFAATRRA</sequence>
<proteinExistence type="predicted"/>
<name>A0A411YZX4_9RHOB</name>
<dbReference type="SUPFAM" id="SSF46689">
    <property type="entry name" value="Homeodomain-like"/>
    <property type="match status" value="1"/>
</dbReference>
<evidence type="ECO:0000313" key="3">
    <source>
        <dbReference type="Proteomes" id="UP000284547"/>
    </source>
</evidence>
<evidence type="ECO:0000259" key="1">
    <source>
        <dbReference type="Pfam" id="PF17935"/>
    </source>
</evidence>
<dbReference type="Pfam" id="PF17935">
    <property type="entry name" value="TetR_C_27"/>
    <property type="match status" value="1"/>
</dbReference>
<gene>
    <name evidence="2" type="ORF">D1012_14290</name>
</gene>
<organism evidence="2 3">
    <name type="scientific">Pseudotabrizicola alkalilacus</name>
    <dbReference type="NCBI Taxonomy" id="2305252"/>
    <lineage>
        <taxon>Bacteria</taxon>
        <taxon>Pseudomonadati</taxon>
        <taxon>Pseudomonadota</taxon>
        <taxon>Alphaproteobacteria</taxon>
        <taxon>Rhodobacterales</taxon>
        <taxon>Paracoccaceae</taxon>
        <taxon>Pseudotabrizicola</taxon>
    </lineage>
</organism>
<evidence type="ECO:0000313" key="2">
    <source>
        <dbReference type="EMBL" id="RGP36371.1"/>
    </source>
</evidence>
<dbReference type="OrthoDB" id="9802802at2"/>